<organism evidence="3 4">
    <name type="scientific">Sporofaciens musculi</name>
    <dbReference type="NCBI Taxonomy" id="2681861"/>
    <lineage>
        <taxon>Bacteria</taxon>
        <taxon>Bacillati</taxon>
        <taxon>Bacillota</taxon>
        <taxon>Clostridia</taxon>
        <taxon>Lachnospirales</taxon>
        <taxon>Lachnospiraceae</taxon>
        <taxon>Sporofaciens</taxon>
    </lineage>
</organism>
<feature type="transmembrane region" description="Helical" evidence="1">
    <location>
        <begin position="42"/>
        <end position="65"/>
    </location>
</feature>
<dbReference type="Pfam" id="PF01757">
    <property type="entry name" value="Acyl_transf_3"/>
    <property type="match status" value="1"/>
</dbReference>
<feature type="transmembrane region" description="Helical" evidence="1">
    <location>
        <begin position="173"/>
        <end position="193"/>
    </location>
</feature>
<dbReference type="GO" id="GO:0016747">
    <property type="term" value="F:acyltransferase activity, transferring groups other than amino-acyl groups"/>
    <property type="evidence" value="ECO:0007669"/>
    <property type="project" value="InterPro"/>
</dbReference>
<dbReference type="InterPro" id="IPR002656">
    <property type="entry name" value="Acyl_transf_3_dom"/>
</dbReference>
<protein>
    <submittedName>
        <fullName evidence="3">Acyltransferase family protein</fullName>
    </submittedName>
</protein>
<keyword evidence="1" id="KW-0812">Transmembrane</keyword>
<evidence type="ECO:0000256" key="1">
    <source>
        <dbReference type="SAM" id="Phobius"/>
    </source>
</evidence>
<evidence type="ECO:0000259" key="2">
    <source>
        <dbReference type="Pfam" id="PF01757"/>
    </source>
</evidence>
<evidence type="ECO:0000313" key="3">
    <source>
        <dbReference type="EMBL" id="MXP77070.1"/>
    </source>
</evidence>
<feature type="transmembrane region" description="Helical" evidence="1">
    <location>
        <begin position="199"/>
        <end position="215"/>
    </location>
</feature>
<keyword evidence="1" id="KW-1133">Transmembrane helix</keyword>
<reference evidence="3 4" key="1">
    <citation type="submission" date="2019-12" db="EMBL/GenBank/DDBJ databases">
        <title>Sporaefaciens musculi gen. nov., sp. nov., a novel bacterium isolated from the caecum of an obese mouse.</title>
        <authorList>
            <person name="Rasmussen T.S."/>
            <person name="Streidl T."/>
            <person name="Hitch T.C.A."/>
            <person name="Wortmann E."/>
            <person name="Deptula P."/>
            <person name="Hansen M."/>
            <person name="Nielsen D.S."/>
            <person name="Clavel T."/>
            <person name="Vogensen F.K."/>
        </authorList>
    </citation>
    <scope>NUCLEOTIDE SEQUENCE [LARGE SCALE GENOMIC DNA]</scope>
    <source>
        <strain evidence="3 4">WCA-9-b2</strain>
    </source>
</reference>
<keyword evidence="1" id="KW-0472">Membrane</keyword>
<keyword evidence="3" id="KW-0808">Transferase</keyword>
<dbReference type="AlphaFoldDB" id="A0A7X3MIJ4"/>
<sequence length="357" mass="41712">MHKHYIDNLRWIILLILIPYHTTQAWNVWGEPNYIFFEGNRLISSITVFFSPYFMPLLFVLAGISTKYALQKRTNKEYLIERAKRLFIPFLFGTIVFMPIMSYIADKFNCSYSEGFFQHYAVFYTRYTDLTGADGGFSVGQFWFLLYLLVISIVSVGVSVLMKKVISTTKKSIPFWFVFILGLPLPLLSEWLSIGGKSLVEYTYLFMMGYFVFADEKIISIADKNSWLLFGIGIVATILNVYLFIWADIEYILLNTITKYGLNQIGIKIDMYRQEHRFSPATPIFRRFDVWYAAYIPVPFPAFPRPWGCPQSRHRNSRCRFAVSVSRPFSHAHGLRFYPQMRLGFRASARRCGCISW</sequence>
<accession>A0A7X3MIJ4</accession>
<keyword evidence="4" id="KW-1185">Reference proteome</keyword>
<comment type="caution">
    <text evidence="3">The sequence shown here is derived from an EMBL/GenBank/DDBJ whole genome shotgun (WGS) entry which is preliminary data.</text>
</comment>
<dbReference type="EMBL" id="WUQX01000001">
    <property type="protein sequence ID" value="MXP77070.1"/>
    <property type="molecule type" value="Genomic_DNA"/>
</dbReference>
<dbReference type="PANTHER" id="PTHR36927:SF1">
    <property type="entry name" value="MDO-LIKE PROTEIN"/>
    <property type="match status" value="1"/>
</dbReference>
<proteinExistence type="predicted"/>
<keyword evidence="3" id="KW-0012">Acyltransferase</keyword>
<feature type="domain" description="Acyltransferase 3" evidence="2">
    <location>
        <begin position="4"/>
        <end position="244"/>
    </location>
</feature>
<feature type="transmembrane region" description="Helical" evidence="1">
    <location>
        <begin position="227"/>
        <end position="247"/>
    </location>
</feature>
<evidence type="ECO:0000313" key="4">
    <source>
        <dbReference type="Proteomes" id="UP000460412"/>
    </source>
</evidence>
<dbReference type="Proteomes" id="UP000460412">
    <property type="component" value="Unassembled WGS sequence"/>
</dbReference>
<dbReference type="InterPro" id="IPR050623">
    <property type="entry name" value="Glucan_succinyl_AcylTrfase"/>
</dbReference>
<feature type="transmembrane region" description="Helical" evidence="1">
    <location>
        <begin position="142"/>
        <end position="161"/>
    </location>
</feature>
<gene>
    <name evidence="3" type="ORF">GN277_17295</name>
</gene>
<feature type="transmembrane region" description="Helical" evidence="1">
    <location>
        <begin position="12"/>
        <end position="30"/>
    </location>
</feature>
<feature type="transmembrane region" description="Helical" evidence="1">
    <location>
        <begin position="86"/>
        <end position="105"/>
    </location>
</feature>
<dbReference type="PANTHER" id="PTHR36927">
    <property type="entry name" value="BLR4337 PROTEIN"/>
    <property type="match status" value="1"/>
</dbReference>
<name>A0A7X3MIJ4_9FIRM</name>